<dbReference type="Gene3D" id="2.30.30.40">
    <property type="entry name" value="SH3 Domains"/>
    <property type="match status" value="2"/>
</dbReference>
<dbReference type="PANTHER" id="PTHR34408:SF1">
    <property type="entry name" value="GLYCOSYL HYDROLASE FAMILY 19 DOMAIN-CONTAINING PROTEIN HI_1415"/>
    <property type="match status" value="1"/>
</dbReference>
<dbReference type="Proteomes" id="UP001589854">
    <property type="component" value="Unassembled WGS sequence"/>
</dbReference>
<protein>
    <submittedName>
        <fullName evidence="3">SH3 domain-containing protein</fullName>
    </submittedName>
</protein>
<evidence type="ECO:0000256" key="1">
    <source>
        <dbReference type="SAM" id="SignalP"/>
    </source>
</evidence>
<name>A0ABV6GF51_9BACI</name>
<feature type="signal peptide" evidence="1">
    <location>
        <begin position="1"/>
        <end position="25"/>
    </location>
</feature>
<dbReference type="InterPro" id="IPR052354">
    <property type="entry name" value="Cell_Wall_Dynamics_Protein"/>
</dbReference>
<proteinExistence type="predicted"/>
<keyword evidence="1" id="KW-0732">Signal</keyword>
<gene>
    <name evidence="3" type="ORF">ACFFIX_12820</name>
</gene>
<dbReference type="PANTHER" id="PTHR34408">
    <property type="entry name" value="FAMILY PROTEIN, PUTATIVE-RELATED"/>
    <property type="match status" value="1"/>
</dbReference>
<evidence type="ECO:0000313" key="4">
    <source>
        <dbReference type="Proteomes" id="UP001589854"/>
    </source>
</evidence>
<dbReference type="RefSeq" id="WP_378934511.1">
    <property type="nucleotide sequence ID" value="NZ_JBHLVO010000009.1"/>
</dbReference>
<comment type="caution">
    <text evidence="3">The sequence shown here is derived from an EMBL/GenBank/DDBJ whole genome shotgun (WGS) entry which is preliminary data.</text>
</comment>
<sequence length="165" mass="17630">MNKIRYLGTVFILLLLILAPELVHAGEPTHGTITPTEVRAQASKNSDKVDTLPNGKIVSLKARYGSWALIDYSGKTGYVTLSSLIMLPDQLVKKSQSKIASASSTLNIAAKPSVSIGNVNPGEIVRFVAKYGSWAQVIVGDKTGFVQEGALKSLPKTSIKITMST</sequence>
<feature type="chain" id="PRO_5046515848" evidence="1">
    <location>
        <begin position="26"/>
        <end position="165"/>
    </location>
</feature>
<organism evidence="3 4">
    <name type="scientific">Metabacillus herbersteinensis</name>
    <dbReference type="NCBI Taxonomy" id="283816"/>
    <lineage>
        <taxon>Bacteria</taxon>
        <taxon>Bacillati</taxon>
        <taxon>Bacillota</taxon>
        <taxon>Bacilli</taxon>
        <taxon>Bacillales</taxon>
        <taxon>Bacillaceae</taxon>
        <taxon>Metabacillus</taxon>
    </lineage>
</organism>
<keyword evidence="4" id="KW-1185">Reference proteome</keyword>
<evidence type="ECO:0000259" key="2">
    <source>
        <dbReference type="SMART" id="SM00287"/>
    </source>
</evidence>
<accession>A0ABV6GF51</accession>
<reference evidence="3 4" key="1">
    <citation type="submission" date="2024-09" db="EMBL/GenBank/DDBJ databases">
        <authorList>
            <person name="Sun Q."/>
            <person name="Mori K."/>
        </authorList>
    </citation>
    <scope>NUCLEOTIDE SEQUENCE [LARGE SCALE GENOMIC DNA]</scope>
    <source>
        <strain evidence="3 4">CCM 7228</strain>
    </source>
</reference>
<evidence type="ECO:0000313" key="3">
    <source>
        <dbReference type="EMBL" id="MFC0272318.1"/>
    </source>
</evidence>
<dbReference type="SMART" id="SM00287">
    <property type="entry name" value="SH3b"/>
    <property type="match status" value="2"/>
</dbReference>
<dbReference type="EMBL" id="JBHLVO010000009">
    <property type="protein sequence ID" value="MFC0272318.1"/>
    <property type="molecule type" value="Genomic_DNA"/>
</dbReference>
<feature type="domain" description="SH3b" evidence="2">
    <location>
        <begin position="28"/>
        <end position="88"/>
    </location>
</feature>
<dbReference type="Pfam" id="PF08239">
    <property type="entry name" value="SH3_3"/>
    <property type="match status" value="1"/>
</dbReference>
<feature type="domain" description="SH3b" evidence="2">
    <location>
        <begin position="95"/>
        <end position="155"/>
    </location>
</feature>
<dbReference type="InterPro" id="IPR003646">
    <property type="entry name" value="SH3-like_bac-type"/>
</dbReference>